<evidence type="ECO:0000313" key="2">
    <source>
        <dbReference type="EMBL" id="PSR73646.1"/>
    </source>
</evidence>
<dbReference type="OrthoDB" id="3359404at2759"/>
<evidence type="ECO:0000256" key="1">
    <source>
        <dbReference type="SAM" id="Coils"/>
    </source>
</evidence>
<accession>A0A2R6NNN1</accession>
<protein>
    <submittedName>
        <fullName evidence="2">Uncharacterized protein</fullName>
    </submittedName>
</protein>
<reference evidence="2 3" key="1">
    <citation type="submission" date="2018-02" db="EMBL/GenBank/DDBJ databases">
        <title>Genome sequence of the basidiomycete white-rot fungus Phlebia centrifuga.</title>
        <authorList>
            <person name="Granchi Z."/>
            <person name="Peng M."/>
            <person name="de Vries R.P."/>
            <person name="Hilden K."/>
            <person name="Makela M.R."/>
            <person name="Grigoriev I."/>
            <person name="Riley R."/>
        </authorList>
    </citation>
    <scope>NUCLEOTIDE SEQUENCE [LARGE SCALE GENOMIC DNA]</scope>
    <source>
        <strain evidence="2 3">FBCC195</strain>
    </source>
</reference>
<sequence length="116" mass="13174">MSARSCHTFLRQTGRLRCRRNAVSQRLYSDTASKKPSSHAQFYSEMIPGMVPIALLGSAVYLGLRLLQANLSQERFLDEARARIGELEREVEDLREKQIAVSTPVSGPVKKRGWLW</sequence>
<feature type="coiled-coil region" evidence="1">
    <location>
        <begin position="70"/>
        <end position="97"/>
    </location>
</feature>
<dbReference type="Proteomes" id="UP000186601">
    <property type="component" value="Unassembled WGS sequence"/>
</dbReference>
<keyword evidence="1" id="KW-0175">Coiled coil</keyword>
<organism evidence="2 3">
    <name type="scientific">Hermanssonia centrifuga</name>
    <dbReference type="NCBI Taxonomy" id="98765"/>
    <lineage>
        <taxon>Eukaryota</taxon>
        <taxon>Fungi</taxon>
        <taxon>Dikarya</taxon>
        <taxon>Basidiomycota</taxon>
        <taxon>Agaricomycotina</taxon>
        <taxon>Agaricomycetes</taxon>
        <taxon>Polyporales</taxon>
        <taxon>Meruliaceae</taxon>
        <taxon>Hermanssonia</taxon>
    </lineage>
</organism>
<proteinExistence type="predicted"/>
<comment type="caution">
    <text evidence="2">The sequence shown here is derived from an EMBL/GenBank/DDBJ whole genome shotgun (WGS) entry which is preliminary data.</text>
</comment>
<dbReference type="EMBL" id="MLYV02001069">
    <property type="protein sequence ID" value="PSR73646.1"/>
    <property type="molecule type" value="Genomic_DNA"/>
</dbReference>
<gene>
    <name evidence="2" type="ORF">PHLCEN_2v10565</name>
</gene>
<name>A0A2R6NNN1_9APHY</name>
<keyword evidence="3" id="KW-1185">Reference proteome</keyword>
<evidence type="ECO:0000313" key="3">
    <source>
        <dbReference type="Proteomes" id="UP000186601"/>
    </source>
</evidence>
<dbReference type="AlphaFoldDB" id="A0A2R6NNN1"/>